<dbReference type="PANTHER" id="PTHR33913">
    <property type="entry name" value="ALEURONE LAYER MORPHOGENESIS PROTEIN"/>
    <property type="match status" value="1"/>
</dbReference>
<name>A0AAD3XLE0_NEPGR</name>
<dbReference type="Pfam" id="PF25502">
    <property type="entry name" value="DUF7915"/>
    <property type="match status" value="1"/>
</dbReference>
<feature type="domain" description="DUF7913" evidence="2">
    <location>
        <begin position="46"/>
        <end position="165"/>
    </location>
</feature>
<comment type="caution">
    <text evidence="4">The sequence shown here is derived from an EMBL/GenBank/DDBJ whole genome shotgun (WGS) entry which is preliminary data.</text>
</comment>
<keyword evidence="1" id="KW-0175">Coiled coil</keyword>
<protein>
    <submittedName>
        <fullName evidence="4">Uncharacterized protein</fullName>
    </submittedName>
</protein>
<dbReference type="InterPro" id="IPR057237">
    <property type="entry name" value="DUF7915"/>
</dbReference>
<dbReference type="EMBL" id="BSYO01000008">
    <property type="protein sequence ID" value="GMH08670.1"/>
    <property type="molecule type" value="Genomic_DNA"/>
</dbReference>
<accession>A0AAD3XLE0</accession>
<proteinExistence type="predicted"/>
<organism evidence="4 5">
    <name type="scientific">Nepenthes gracilis</name>
    <name type="common">Slender pitcher plant</name>
    <dbReference type="NCBI Taxonomy" id="150966"/>
    <lineage>
        <taxon>Eukaryota</taxon>
        <taxon>Viridiplantae</taxon>
        <taxon>Streptophyta</taxon>
        <taxon>Embryophyta</taxon>
        <taxon>Tracheophyta</taxon>
        <taxon>Spermatophyta</taxon>
        <taxon>Magnoliopsida</taxon>
        <taxon>eudicotyledons</taxon>
        <taxon>Gunneridae</taxon>
        <taxon>Pentapetalae</taxon>
        <taxon>Caryophyllales</taxon>
        <taxon>Nepenthaceae</taxon>
        <taxon>Nepenthes</taxon>
    </lineage>
</organism>
<reference evidence="4" key="1">
    <citation type="submission" date="2023-05" db="EMBL/GenBank/DDBJ databases">
        <title>Nepenthes gracilis genome sequencing.</title>
        <authorList>
            <person name="Fukushima K."/>
        </authorList>
    </citation>
    <scope>NUCLEOTIDE SEQUENCE</scope>
    <source>
        <strain evidence="4">SING2019-196</strain>
    </source>
</reference>
<dbReference type="Proteomes" id="UP001279734">
    <property type="component" value="Unassembled WGS sequence"/>
</dbReference>
<evidence type="ECO:0000313" key="4">
    <source>
        <dbReference type="EMBL" id="GMH08670.1"/>
    </source>
</evidence>
<evidence type="ECO:0000259" key="2">
    <source>
        <dbReference type="Pfam" id="PF25500"/>
    </source>
</evidence>
<evidence type="ECO:0000259" key="3">
    <source>
        <dbReference type="Pfam" id="PF25502"/>
    </source>
</evidence>
<evidence type="ECO:0000313" key="5">
    <source>
        <dbReference type="Proteomes" id="UP001279734"/>
    </source>
</evidence>
<dbReference type="InterPro" id="IPR057235">
    <property type="entry name" value="DUF7913"/>
</dbReference>
<dbReference type="AlphaFoldDB" id="A0AAD3XLE0"/>
<dbReference type="Pfam" id="PF25500">
    <property type="entry name" value="DUF7913"/>
    <property type="match status" value="1"/>
</dbReference>
<feature type="domain" description="DUF7915" evidence="3">
    <location>
        <begin position="201"/>
        <end position="347"/>
    </location>
</feature>
<dbReference type="PANTHER" id="PTHR33913:SF1">
    <property type="entry name" value="DRBM DOMAIN-CONTAINING PROTEIN"/>
    <property type="match status" value="1"/>
</dbReference>
<feature type="coiled-coil region" evidence="1">
    <location>
        <begin position="534"/>
        <end position="561"/>
    </location>
</feature>
<evidence type="ECO:0000256" key="1">
    <source>
        <dbReference type="SAM" id="Coils"/>
    </source>
</evidence>
<keyword evidence="5" id="KW-1185">Reference proteome</keyword>
<gene>
    <name evidence="4" type="ORF">Nepgr_010510</name>
</gene>
<sequence>MLRALWQRNWAYKEDPRTCRPPTSTSASSLVTLVNHSIGMTTSEVEVGPTEETVLALLELLVDPLLPSKSYSREIPSPCQEESVAKQMHAVVLLYNYYHRKRHRELEFLEFDSFCKLAVVFRPNLLPYLKLMRVAKYDELDDVEGQLSLTEKMIMDACDISKSLDSSKDVPITEGWPITKLAIFLVDNWKENCFLLHSAITQGVWSLIEKDLNALDQSTEHMSGARLVKKRITKKLQKENQNADETAMQQLAFTIVNNACGFSQNELKILEGHVVYSLSKEKTTTHLYIMQCTQSNQDADMVPIKDAVDSLRGPLVRMESGSWIATAVVEYFHMLPYVDIVSDWLSREAPPKTSPHCETGLKEEKHESSCGMVEPLVYKKRNMLQKSNLTVDLGSKSSNVNTENSVQENTAFAVTALSDNTDVHESAMVCSPADRKSRNFADIERADVQVIPAESDILAKAVGAIVPAEITGKTAGIYNQFIVDSSENISEAIFINQHGKQNRDLLVYDSNTKHVDKVQLTIASKDNLLSQTALKVLVRKREMLSQQLRNIEDELAVCDQNIQTILSGGENDLAIKLDSIIEGCNEVYLRTDAASLNFQDQDFLQYLKRKRLSEANLCMQNPCQVLALPLIGEHQ</sequence>